<dbReference type="Gene3D" id="3.40.1110.10">
    <property type="entry name" value="Calcium-transporting ATPase, cytoplasmic domain N"/>
    <property type="match status" value="1"/>
</dbReference>
<dbReference type="GO" id="GO:0006825">
    <property type="term" value="P:copper ion transport"/>
    <property type="evidence" value="ECO:0007669"/>
    <property type="project" value="UniProtKB-KW"/>
</dbReference>
<dbReference type="Pfam" id="PF00689">
    <property type="entry name" value="Cation_ATPase_C"/>
    <property type="match status" value="1"/>
</dbReference>
<gene>
    <name evidence="23" type="ORF">BV898_02890</name>
</gene>
<evidence type="ECO:0000256" key="17">
    <source>
        <dbReference type="ARBA" id="ARBA00023008"/>
    </source>
</evidence>
<keyword evidence="6 20" id="KW-0109">Calcium transport</keyword>
<keyword evidence="7 20" id="KW-0812">Transmembrane</keyword>
<feature type="compositionally biased region" description="Basic and acidic residues" evidence="21">
    <location>
        <begin position="1196"/>
        <end position="1209"/>
    </location>
</feature>
<dbReference type="GO" id="GO:0051480">
    <property type="term" value="P:regulation of cytosolic calcium ion concentration"/>
    <property type="evidence" value="ECO:0007669"/>
    <property type="project" value="TreeGrafter"/>
</dbReference>
<dbReference type="CDD" id="cd02081">
    <property type="entry name" value="P-type_ATPase_Ca_PMCA-like"/>
    <property type="match status" value="1"/>
</dbReference>
<dbReference type="OrthoDB" id="116380at2759"/>
<evidence type="ECO:0000256" key="9">
    <source>
        <dbReference type="ARBA" id="ARBA00022741"/>
    </source>
</evidence>
<comment type="subcellular location">
    <subcellularLocation>
        <location evidence="1">Cell membrane</location>
        <topology evidence="1">Multi-pass membrane protein</topology>
    </subcellularLocation>
    <subcellularLocation>
        <location evidence="20">Membrane</location>
        <topology evidence="20">Multi-pass membrane protein</topology>
    </subcellularLocation>
</comment>
<dbReference type="GO" id="GO:0016887">
    <property type="term" value="F:ATP hydrolysis activity"/>
    <property type="evidence" value="ECO:0007669"/>
    <property type="project" value="InterPro"/>
</dbReference>
<dbReference type="InterPro" id="IPR023214">
    <property type="entry name" value="HAD_sf"/>
</dbReference>
<evidence type="ECO:0000256" key="7">
    <source>
        <dbReference type="ARBA" id="ARBA00022692"/>
    </source>
</evidence>
<keyword evidence="13" id="KW-0460">Magnesium</keyword>
<keyword evidence="4" id="KW-1003">Cell membrane</keyword>
<feature type="region of interest" description="Disordered" evidence="21">
    <location>
        <begin position="283"/>
        <end position="306"/>
    </location>
</feature>
<evidence type="ECO:0000256" key="18">
    <source>
        <dbReference type="ARBA" id="ARBA00023065"/>
    </source>
</evidence>
<comment type="catalytic activity">
    <reaction evidence="20">
        <text>Ca(2+)(in) + ATP + H2O = Ca(2+)(out) + ADP + phosphate + H(+)</text>
        <dbReference type="Rhea" id="RHEA:18105"/>
        <dbReference type="ChEBI" id="CHEBI:15377"/>
        <dbReference type="ChEBI" id="CHEBI:15378"/>
        <dbReference type="ChEBI" id="CHEBI:29108"/>
        <dbReference type="ChEBI" id="CHEBI:30616"/>
        <dbReference type="ChEBI" id="CHEBI:43474"/>
        <dbReference type="ChEBI" id="CHEBI:456216"/>
        <dbReference type="EC" id="7.2.2.10"/>
    </reaction>
</comment>
<dbReference type="Pfam" id="PF00690">
    <property type="entry name" value="Cation_ATPase_N"/>
    <property type="match status" value="1"/>
</dbReference>
<keyword evidence="17" id="KW-0186">Copper</keyword>
<dbReference type="EMBL" id="MTYJ01000013">
    <property type="protein sequence ID" value="OQV23156.1"/>
    <property type="molecule type" value="Genomic_DNA"/>
</dbReference>
<dbReference type="Gene3D" id="3.40.50.1000">
    <property type="entry name" value="HAD superfamily/HAD-like"/>
    <property type="match status" value="1"/>
</dbReference>
<dbReference type="Proteomes" id="UP000192578">
    <property type="component" value="Unassembled WGS sequence"/>
</dbReference>
<dbReference type="FunFam" id="2.70.150.10:FF:000001">
    <property type="entry name" value="Calcium-transporting ATPase"/>
    <property type="match status" value="1"/>
</dbReference>
<dbReference type="Pfam" id="PF00122">
    <property type="entry name" value="E1-E2_ATPase"/>
    <property type="match status" value="1"/>
</dbReference>
<dbReference type="SFLD" id="SFLDF00027">
    <property type="entry name" value="p-type_atpase"/>
    <property type="match status" value="1"/>
</dbReference>
<dbReference type="PANTHER" id="PTHR24093">
    <property type="entry name" value="CATION TRANSPORTING ATPASE"/>
    <property type="match status" value="1"/>
</dbReference>
<feature type="region of interest" description="Disordered" evidence="21">
    <location>
        <begin position="1181"/>
        <end position="1221"/>
    </location>
</feature>
<evidence type="ECO:0000313" key="24">
    <source>
        <dbReference type="Proteomes" id="UP000192578"/>
    </source>
</evidence>
<dbReference type="InterPro" id="IPR001757">
    <property type="entry name" value="P_typ_ATPase"/>
</dbReference>
<keyword evidence="3 20" id="KW-0813">Transport</keyword>
<evidence type="ECO:0000256" key="14">
    <source>
        <dbReference type="ARBA" id="ARBA00022860"/>
    </source>
</evidence>
<evidence type="ECO:0000256" key="13">
    <source>
        <dbReference type="ARBA" id="ARBA00022842"/>
    </source>
</evidence>
<keyword evidence="12 20" id="KW-0067">ATP-binding</keyword>
<feature type="domain" description="Cation-transporting P-type ATPase N-terminal" evidence="22">
    <location>
        <begin position="38"/>
        <end position="114"/>
    </location>
</feature>
<dbReference type="SFLD" id="SFLDG00002">
    <property type="entry name" value="C1.7:_P-type_atpase_like"/>
    <property type="match status" value="1"/>
</dbReference>
<keyword evidence="16 20" id="KW-1133">Transmembrane helix</keyword>
<evidence type="ECO:0000256" key="10">
    <source>
        <dbReference type="ARBA" id="ARBA00022796"/>
    </source>
</evidence>
<feature type="transmembrane region" description="Helical" evidence="20">
    <location>
        <begin position="1033"/>
        <end position="1054"/>
    </location>
</feature>
<evidence type="ECO:0000256" key="8">
    <source>
        <dbReference type="ARBA" id="ARBA00022723"/>
    </source>
</evidence>
<reference evidence="24" key="1">
    <citation type="submission" date="2017-01" db="EMBL/GenBank/DDBJ databases">
        <title>Comparative genomics of anhydrobiosis in the tardigrade Hypsibius dujardini.</title>
        <authorList>
            <person name="Yoshida Y."/>
            <person name="Koutsovoulos G."/>
            <person name="Laetsch D."/>
            <person name="Stevens L."/>
            <person name="Kumar S."/>
            <person name="Horikawa D."/>
            <person name="Ishino K."/>
            <person name="Komine S."/>
            <person name="Tomita M."/>
            <person name="Blaxter M."/>
            <person name="Arakawa K."/>
        </authorList>
    </citation>
    <scope>NUCLEOTIDE SEQUENCE [LARGE SCALE GENOMIC DNA]</scope>
    <source>
        <strain evidence="24">Z151</strain>
    </source>
</reference>
<dbReference type="Pfam" id="PF13246">
    <property type="entry name" value="Cation_ATPase"/>
    <property type="match status" value="1"/>
</dbReference>
<dbReference type="InterPro" id="IPR023299">
    <property type="entry name" value="ATPase_P-typ_cyto_dom_N"/>
</dbReference>
<dbReference type="InterPro" id="IPR004014">
    <property type="entry name" value="ATPase_P-typ_cation-transptr_N"/>
</dbReference>
<evidence type="ECO:0000256" key="6">
    <source>
        <dbReference type="ARBA" id="ARBA00022568"/>
    </source>
</evidence>
<keyword evidence="9 20" id="KW-0547">Nucleotide-binding</keyword>
<protein>
    <recommendedName>
        <fullName evidence="20">Calcium-transporting ATPase</fullName>
        <ecNumber evidence="20">7.2.2.10</ecNumber>
    </recommendedName>
</protein>
<organism evidence="23 24">
    <name type="scientific">Hypsibius exemplaris</name>
    <name type="common">Freshwater tardigrade</name>
    <dbReference type="NCBI Taxonomy" id="2072580"/>
    <lineage>
        <taxon>Eukaryota</taxon>
        <taxon>Metazoa</taxon>
        <taxon>Ecdysozoa</taxon>
        <taxon>Tardigrada</taxon>
        <taxon>Eutardigrada</taxon>
        <taxon>Parachela</taxon>
        <taxon>Hypsibioidea</taxon>
        <taxon>Hypsibiidae</taxon>
        <taxon>Hypsibius</taxon>
    </lineage>
</organism>
<dbReference type="GO" id="GO:0046872">
    <property type="term" value="F:metal ion binding"/>
    <property type="evidence" value="ECO:0007669"/>
    <property type="project" value="UniProtKB-KW"/>
</dbReference>
<dbReference type="GO" id="GO:0005524">
    <property type="term" value="F:ATP binding"/>
    <property type="evidence" value="ECO:0007669"/>
    <property type="project" value="UniProtKB-KW"/>
</dbReference>
<comment type="caution">
    <text evidence="23">The sequence shown here is derived from an EMBL/GenBank/DDBJ whole genome shotgun (WGS) entry which is preliminary data.</text>
</comment>
<keyword evidence="5" id="KW-0597">Phosphoprotein</keyword>
<dbReference type="FunFam" id="1.20.1110.10:FF:000013">
    <property type="entry name" value="Calcium-transporting ATPase"/>
    <property type="match status" value="1"/>
</dbReference>
<evidence type="ECO:0000256" key="12">
    <source>
        <dbReference type="ARBA" id="ARBA00022840"/>
    </source>
</evidence>
<keyword evidence="10" id="KW-0187">Copper transport</keyword>
<feature type="transmembrane region" description="Helical" evidence="20">
    <location>
        <begin position="963"/>
        <end position="981"/>
    </location>
</feature>
<dbReference type="GO" id="GO:0005886">
    <property type="term" value="C:plasma membrane"/>
    <property type="evidence" value="ECO:0007669"/>
    <property type="project" value="UniProtKB-SubCell"/>
</dbReference>
<dbReference type="PRINTS" id="PR00119">
    <property type="entry name" value="CATATPASE"/>
</dbReference>
<keyword evidence="15" id="KW-1278">Translocase</keyword>
<dbReference type="FunFam" id="3.40.50.1000:FF:000144">
    <property type="entry name" value="copper-transporting ATPase 1 isoform X2"/>
    <property type="match status" value="1"/>
</dbReference>
<keyword evidence="18 20" id="KW-0406">Ion transport</keyword>
<dbReference type="InterPro" id="IPR022141">
    <property type="entry name" value="ATP_Ca_trans_C"/>
</dbReference>
<keyword evidence="11 20" id="KW-0106">Calcium</keyword>
<feature type="transmembrane region" description="Helical" evidence="20">
    <location>
        <begin position="97"/>
        <end position="115"/>
    </location>
</feature>
<dbReference type="InterPro" id="IPR059000">
    <property type="entry name" value="ATPase_P-type_domA"/>
</dbReference>
<dbReference type="AlphaFoldDB" id="A0A1W0X6H8"/>
<dbReference type="Pfam" id="PF12424">
    <property type="entry name" value="ATP_Ca_trans_C"/>
    <property type="match status" value="1"/>
</dbReference>
<dbReference type="SUPFAM" id="SSF81653">
    <property type="entry name" value="Calcium ATPase, transduction domain A"/>
    <property type="match status" value="1"/>
</dbReference>
<dbReference type="PRINTS" id="PR00121">
    <property type="entry name" value="NAKATPASE"/>
</dbReference>
<sequence length="1221" mass="134050">MAPVAATSPVRDPNFPLSAQELSDIMRNRGEEAKQLIDQKYGGVLELCKKLRTSPNEGLPGTEDDAERRRNVYGANVIPPKAPKAFLKLVWEALQDVTLIILEVAAVISLILSFIHFPDNEESDKPKVEEANVEWIEAVAIIVSVVVVVFVTAFNDYTKERQFRGLQSKIDTEHKIAAVRHGETIQVPVSDLLVGDICQVKYGDLLPADGIVIQSSDLKVDESSLTGESDHIKKSAEKDPTLLSGTNVMEGSAKMLVIAVGLNSQTGIIFKLLGAAKEKKKDKKKDGAAVADDTNNIPLTEMNNNHGHHSVPPLPGISPGRVAAEVDAAVPHNDEEEEGESGAERSVLQAKLTKLAIQIGKAGSIIAALTVLILIIKFCVRTYAVENHTFNPIHLQKFVKFIIIGVTVLVVAVPEGLPLAVTLSLAFSVKKMMKDNNLVRHLDACETMGNATAICSDKTGTLTTNRMTTVQTYIAGVHYKSMPRHTDLPPRVTKVITEGIAINAGYTSRILVSATPGELPKQVGNKTECALLGFVDAIGLSYAKIREEYPEEHLHKVYTFNSARKSMSTVIRLPDGSGFRVHTKGASEWVMKSCNYIVGPDAEVLRFTENDQATLIRDVVEPMAHDGLRTIGTAYKDMLFEGKGTPGPNDQIIKSEPKWEDEEFCLGNMTMLGVFGIEDPVRDEVPDAIKRCQKAGITVRMVTGDNINTARSIAKKCGIIRDGDGMLIMEGKEFNTRVRDEQGIVRQALIDKIWPNLRVLARSSPQDKYILVKGIIDSTVGSSREVVAVTGDGTNDGPALKKADVGFAMGITGTDVAKEASDIILTDDNFTSIVKACMWGRNVYDSIAKFLQFQLTVNVVAVVVAFTGACVVDDTPLRAVQMLWVNLIMDTLASLALATEPPTEDLLTRKPYGRTKPLISRTMMKNILGQSIYQLTVIFVLLFKAPLIFDIDDGSEMGGVPNSHFTMIFNTFVMMTLCNEINARKIHGERNVFVGIHRNPIFVIIWIGTVASQIILVEFGGYAFSTCGLTLELWMYCVLFGVGTLVWQQLVTTIPARKMPKCMRWGKEVPTDADIDAALGEHGELNPDGTKRQTRHGQILWMRSLTRLQQQLRVVRAFKSTLEDIEDRRSSHSVPSLGGGRGRGYLSRPYSYVDIPYVDDTKNPAVLHDLPYENYLARQATLPEIPESPRDGAGGDTDRHHRGDRHAAEHSPLLASSNNRP</sequence>
<evidence type="ECO:0000256" key="11">
    <source>
        <dbReference type="ARBA" id="ARBA00022837"/>
    </source>
</evidence>
<dbReference type="InterPro" id="IPR044492">
    <property type="entry name" value="P_typ_ATPase_HD_dom"/>
</dbReference>
<keyword evidence="24" id="KW-1185">Reference proteome</keyword>
<dbReference type="EC" id="7.2.2.10" evidence="20"/>
<comment type="caution">
    <text evidence="20">Lacks conserved residue(s) required for the propagation of feature annotation.</text>
</comment>
<feature type="transmembrane region" description="Helical" evidence="20">
    <location>
        <begin position="398"/>
        <end position="427"/>
    </location>
</feature>
<keyword evidence="14" id="KW-0112">Calmodulin-binding</keyword>
<dbReference type="SUPFAM" id="SSF81660">
    <property type="entry name" value="Metal cation-transporting ATPase, ATP-binding domain N"/>
    <property type="match status" value="1"/>
</dbReference>
<feature type="compositionally biased region" description="Polar residues" evidence="21">
    <location>
        <begin position="294"/>
        <end position="305"/>
    </location>
</feature>
<dbReference type="Gene3D" id="2.70.150.10">
    <property type="entry name" value="Calcium-transporting ATPase, cytoplasmic transduction domain A"/>
    <property type="match status" value="1"/>
</dbReference>
<evidence type="ECO:0000256" key="19">
    <source>
        <dbReference type="ARBA" id="ARBA00023136"/>
    </source>
</evidence>
<feature type="transmembrane region" description="Helical" evidence="20">
    <location>
        <begin position="135"/>
        <end position="154"/>
    </location>
</feature>
<accession>A0A1W0X6H8</accession>
<dbReference type="SMART" id="SM00831">
    <property type="entry name" value="Cation_ATPase_N"/>
    <property type="match status" value="1"/>
</dbReference>
<dbReference type="PANTHER" id="PTHR24093:SF369">
    <property type="entry name" value="CALCIUM-TRANSPORTING ATPASE"/>
    <property type="match status" value="1"/>
</dbReference>
<comment type="similarity">
    <text evidence="2">Belongs to the cation transport ATPase (P-type) (TC 3.A.3) family. Type IIB subfamily.</text>
</comment>
<dbReference type="Gene3D" id="1.20.1110.10">
    <property type="entry name" value="Calcium-transporting ATPase, transmembrane domain"/>
    <property type="match status" value="3"/>
</dbReference>
<dbReference type="PROSITE" id="PS00154">
    <property type="entry name" value="ATPASE_E1_E2"/>
    <property type="match status" value="1"/>
</dbReference>
<evidence type="ECO:0000256" key="3">
    <source>
        <dbReference type="ARBA" id="ARBA00022448"/>
    </source>
</evidence>
<dbReference type="InterPro" id="IPR006408">
    <property type="entry name" value="P-type_ATPase_IIB"/>
</dbReference>
<dbReference type="GO" id="GO:0005388">
    <property type="term" value="F:P-type calcium transporter activity"/>
    <property type="evidence" value="ECO:0007669"/>
    <property type="project" value="UniProtKB-EC"/>
</dbReference>
<dbReference type="SUPFAM" id="SSF81665">
    <property type="entry name" value="Calcium ATPase, transmembrane domain M"/>
    <property type="match status" value="1"/>
</dbReference>
<dbReference type="InterPro" id="IPR008250">
    <property type="entry name" value="ATPase_P-typ_transduc_dom_A_sf"/>
</dbReference>
<feature type="transmembrane region" description="Helical" evidence="20">
    <location>
        <begin position="1001"/>
        <end position="1021"/>
    </location>
</feature>
<keyword evidence="19 20" id="KW-0472">Membrane</keyword>
<dbReference type="FunFam" id="1.20.1110.10:FF:000002">
    <property type="entry name" value="Calcium-transporting ATPase"/>
    <property type="match status" value="1"/>
</dbReference>
<evidence type="ECO:0000256" key="21">
    <source>
        <dbReference type="SAM" id="MobiDB-lite"/>
    </source>
</evidence>
<evidence type="ECO:0000256" key="4">
    <source>
        <dbReference type="ARBA" id="ARBA00022475"/>
    </source>
</evidence>
<proteinExistence type="inferred from homology"/>
<dbReference type="NCBIfam" id="TIGR01517">
    <property type="entry name" value="ATPase-IIB_Ca"/>
    <property type="match status" value="1"/>
</dbReference>
<evidence type="ECO:0000256" key="20">
    <source>
        <dbReference type="RuleBase" id="RU361146"/>
    </source>
</evidence>
<evidence type="ECO:0000256" key="16">
    <source>
        <dbReference type="ARBA" id="ARBA00022989"/>
    </source>
</evidence>
<dbReference type="InterPro" id="IPR018303">
    <property type="entry name" value="ATPase_P-typ_P_site"/>
</dbReference>
<feature type="transmembrane region" description="Helical" evidence="20">
    <location>
        <begin position="355"/>
        <end position="378"/>
    </location>
</feature>
<dbReference type="GO" id="GO:0005516">
    <property type="term" value="F:calmodulin binding"/>
    <property type="evidence" value="ECO:0007669"/>
    <property type="project" value="UniProtKB-KW"/>
</dbReference>
<comment type="function">
    <text evidence="20">Catalyzes the hydrolysis of ATP coupled with the transport of calcium.</text>
</comment>
<name>A0A1W0X6H8_HYPEX</name>
<evidence type="ECO:0000259" key="22">
    <source>
        <dbReference type="SMART" id="SM00831"/>
    </source>
</evidence>
<evidence type="ECO:0000256" key="15">
    <source>
        <dbReference type="ARBA" id="ARBA00022967"/>
    </source>
</evidence>
<dbReference type="NCBIfam" id="TIGR01494">
    <property type="entry name" value="ATPase_P-type"/>
    <property type="match status" value="3"/>
</dbReference>
<dbReference type="FunFam" id="1.20.1110.10:FF:000001">
    <property type="entry name" value="Calcium-transporting ATPase"/>
    <property type="match status" value="1"/>
</dbReference>
<dbReference type="SFLD" id="SFLDS00003">
    <property type="entry name" value="Haloacid_Dehalogenase"/>
    <property type="match status" value="1"/>
</dbReference>
<evidence type="ECO:0000313" key="23">
    <source>
        <dbReference type="EMBL" id="OQV23156.1"/>
    </source>
</evidence>
<feature type="transmembrane region" description="Helical" evidence="20">
    <location>
        <begin position="931"/>
        <end position="951"/>
    </location>
</feature>
<dbReference type="InterPro" id="IPR023298">
    <property type="entry name" value="ATPase_P-typ_TM_dom_sf"/>
</dbReference>
<evidence type="ECO:0000256" key="5">
    <source>
        <dbReference type="ARBA" id="ARBA00022553"/>
    </source>
</evidence>
<keyword evidence="8" id="KW-0479">Metal-binding</keyword>
<dbReference type="SUPFAM" id="SSF56784">
    <property type="entry name" value="HAD-like"/>
    <property type="match status" value="1"/>
</dbReference>
<dbReference type="InterPro" id="IPR036412">
    <property type="entry name" value="HAD-like_sf"/>
</dbReference>
<dbReference type="InterPro" id="IPR006068">
    <property type="entry name" value="ATPase_P-typ_cation-transptr_C"/>
</dbReference>
<evidence type="ECO:0000256" key="1">
    <source>
        <dbReference type="ARBA" id="ARBA00004651"/>
    </source>
</evidence>
<evidence type="ECO:0000256" key="2">
    <source>
        <dbReference type="ARBA" id="ARBA00006124"/>
    </source>
</evidence>